<keyword evidence="4" id="KW-1185">Reference proteome</keyword>
<evidence type="ECO:0000313" key="3">
    <source>
        <dbReference type="EMBL" id="KXA15754.1"/>
    </source>
</evidence>
<dbReference type="PATRIC" id="fig|134605.3.peg.562"/>
<dbReference type="InterPro" id="IPR036938">
    <property type="entry name" value="PAP2/HPO_sf"/>
</dbReference>
<keyword evidence="1" id="KW-0812">Transmembrane</keyword>
<proteinExistence type="predicted"/>
<keyword evidence="1" id="KW-0472">Membrane</keyword>
<evidence type="ECO:0000256" key="1">
    <source>
        <dbReference type="SAM" id="Phobius"/>
    </source>
</evidence>
<name>A0A133NHI7_9FUSO</name>
<dbReference type="Gene3D" id="1.20.144.10">
    <property type="entry name" value="Phosphatidic acid phosphatase type 2/haloperoxidase"/>
    <property type="match status" value="1"/>
</dbReference>
<dbReference type="EMBL" id="LRPX01000023">
    <property type="protein sequence ID" value="KXA15754.1"/>
    <property type="molecule type" value="Genomic_DNA"/>
</dbReference>
<accession>A0A133NHI7</accession>
<protein>
    <submittedName>
        <fullName evidence="3">PAP2 family protein</fullName>
    </submittedName>
</protein>
<dbReference type="STRING" id="134605.HMPREF3206_00560"/>
<evidence type="ECO:0000313" key="4">
    <source>
        <dbReference type="Proteomes" id="UP000070617"/>
    </source>
</evidence>
<feature type="transmembrane region" description="Helical" evidence="1">
    <location>
        <begin position="61"/>
        <end position="77"/>
    </location>
</feature>
<feature type="transmembrane region" description="Helical" evidence="1">
    <location>
        <begin position="169"/>
        <end position="187"/>
    </location>
</feature>
<dbReference type="Pfam" id="PF01569">
    <property type="entry name" value="PAP2"/>
    <property type="match status" value="1"/>
</dbReference>
<feature type="transmembrane region" description="Helical" evidence="1">
    <location>
        <begin position="89"/>
        <end position="110"/>
    </location>
</feature>
<dbReference type="PANTHER" id="PTHR14969">
    <property type="entry name" value="SPHINGOSINE-1-PHOSPHATE PHOSPHOHYDROLASE"/>
    <property type="match status" value="1"/>
</dbReference>
<dbReference type="SUPFAM" id="SSF48317">
    <property type="entry name" value="Acid phosphatase/Vanadium-dependent haloperoxidase"/>
    <property type="match status" value="1"/>
</dbReference>
<dbReference type="InterPro" id="IPR000326">
    <property type="entry name" value="PAP2/HPO"/>
</dbReference>
<keyword evidence="1" id="KW-1133">Transmembrane helix</keyword>
<comment type="caution">
    <text evidence="3">The sequence shown here is derived from an EMBL/GenBank/DDBJ whole genome shotgun (WGS) entry which is preliminary data.</text>
</comment>
<organism evidence="3 4">
    <name type="scientific">Fusobacterium equinum</name>
    <dbReference type="NCBI Taxonomy" id="134605"/>
    <lineage>
        <taxon>Bacteria</taxon>
        <taxon>Fusobacteriati</taxon>
        <taxon>Fusobacteriota</taxon>
        <taxon>Fusobacteriia</taxon>
        <taxon>Fusobacteriales</taxon>
        <taxon>Fusobacteriaceae</taxon>
        <taxon>Fusobacterium</taxon>
    </lineage>
</organism>
<feature type="transmembrane region" description="Helical" evidence="1">
    <location>
        <begin position="144"/>
        <end position="162"/>
    </location>
</feature>
<feature type="transmembrane region" description="Helical" evidence="1">
    <location>
        <begin position="193"/>
        <end position="212"/>
    </location>
</feature>
<dbReference type="RefSeq" id="WP_060793486.1">
    <property type="nucleotide sequence ID" value="NZ_KQ956519.1"/>
</dbReference>
<dbReference type="Proteomes" id="UP000070617">
    <property type="component" value="Unassembled WGS sequence"/>
</dbReference>
<sequence length="215" mass="25642">MMNVSNVLENILLPVYRLDYFFLKAFCHEVKGDNVTNILYPYFQEEKLDKFFHAVTHFGEGYLEFFLVLLFFLLFLYDKKKFKVCKEYALSLILVLCSTQVVVNILKLTFGRARPYVFFDPERFYGIFYLIDNHLLMNSQYHSFPSGHTITIWGTIWFFFFTVKSKYRYLLFSLGFLVALSRMYLGYHWFSDVTVSIGLSYVIVKWIVTNFLSML</sequence>
<evidence type="ECO:0000259" key="2">
    <source>
        <dbReference type="SMART" id="SM00014"/>
    </source>
</evidence>
<dbReference type="AlphaFoldDB" id="A0A133NHI7"/>
<feature type="domain" description="Phosphatidic acid phosphatase type 2/haloperoxidase" evidence="2">
    <location>
        <begin position="88"/>
        <end position="208"/>
    </location>
</feature>
<dbReference type="CDD" id="cd01610">
    <property type="entry name" value="PAP2_like"/>
    <property type="match status" value="1"/>
</dbReference>
<gene>
    <name evidence="3" type="ORF">HMPREF3206_00560</name>
</gene>
<dbReference type="PANTHER" id="PTHR14969:SF13">
    <property type="entry name" value="AT30094P"/>
    <property type="match status" value="1"/>
</dbReference>
<dbReference type="SMART" id="SM00014">
    <property type="entry name" value="acidPPc"/>
    <property type="match status" value="1"/>
</dbReference>
<reference evidence="4" key="1">
    <citation type="submission" date="2016-01" db="EMBL/GenBank/DDBJ databases">
        <authorList>
            <person name="Mitreva M."/>
            <person name="Pepin K.H."/>
            <person name="Mihindukulasuriya K.A."/>
            <person name="Fulton R."/>
            <person name="Fronick C."/>
            <person name="O'Laughlin M."/>
            <person name="Miner T."/>
            <person name="Herter B."/>
            <person name="Rosa B.A."/>
            <person name="Cordes M."/>
            <person name="Tomlinson C."/>
            <person name="Wollam A."/>
            <person name="Palsikar V.B."/>
            <person name="Mardis E.R."/>
            <person name="Wilson R.K."/>
        </authorList>
    </citation>
    <scope>NUCLEOTIDE SEQUENCE [LARGE SCALE GENOMIC DNA]</scope>
    <source>
        <strain evidence="4">CMW8396</strain>
    </source>
</reference>